<evidence type="ECO:0000313" key="10">
    <source>
        <dbReference type="EMBL" id="CUU42409.1"/>
    </source>
</evidence>
<organism evidence="10 11">
    <name type="scientific">Blastochloris viridis</name>
    <name type="common">Rhodopseudomonas viridis</name>
    <dbReference type="NCBI Taxonomy" id="1079"/>
    <lineage>
        <taxon>Bacteria</taxon>
        <taxon>Pseudomonadati</taxon>
        <taxon>Pseudomonadota</taxon>
        <taxon>Alphaproteobacteria</taxon>
        <taxon>Hyphomicrobiales</taxon>
        <taxon>Blastochloridaceae</taxon>
        <taxon>Blastochloris</taxon>
    </lineage>
</organism>
<keyword evidence="6 8" id="KW-1133">Transmembrane helix</keyword>
<feature type="transmembrane region" description="Helical" evidence="8">
    <location>
        <begin position="88"/>
        <end position="108"/>
    </location>
</feature>
<dbReference type="RefSeq" id="WP_055037468.1">
    <property type="nucleotide sequence ID" value="NZ_AP014854.2"/>
</dbReference>
<dbReference type="GO" id="GO:0140359">
    <property type="term" value="F:ABC-type transporter activity"/>
    <property type="evidence" value="ECO:0007669"/>
    <property type="project" value="InterPro"/>
</dbReference>
<feature type="transmembrane region" description="Helical" evidence="8">
    <location>
        <begin position="120"/>
        <end position="148"/>
    </location>
</feature>
<evidence type="ECO:0000256" key="7">
    <source>
        <dbReference type="ARBA" id="ARBA00023136"/>
    </source>
</evidence>
<evidence type="ECO:0000313" key="11">
    <source>
        <dbReference type="Proteomes" id="UP000065734"/>
    </source>
</evidence>
<dbReference type="Proteomes" id="UP000065734">
    <property type="component" value="Chromosome I"/>
</dbReference>
<evidence type="ECO:0000256" key="4">
    <source>
        <dbReference type="ARBA" id="ARBA00022475"/>
    </source>
</evidence>
<keyword evidence="11" id="KW-1185">Reference proteome</keyword>
<name>A0A0P0J817_BLAVI</name>
<dbReference type="AlphaFoldDB" id="A0A0P0J817"/>
<comment type="subcellular location">
    <subcellularLocation>
        <location evidence="1">Cell inner membrane</location>
        <topology evidence="1">Multi-pass membrane protein</topology>
    </subcellularLocation>
</comment>
<dbReference type="InterPro" id="IPR013525">
    <property type="entry name" value="ABC2_TM"/>
</dbReference>
<evidence type="ECO:0000256" key="3">
    <source>
        <dbReference type="ARBA" id="ARBA00022448"/>
    </source>
</evidence>
<dbReference type="Pfam" id="PF01061">
    <property type="entry name" value="ABC2_membrane"/>
    <property type="match status" value="1"/>
</dbReference>
<keyword evidence="3" id="KW-0813">Transport</keyword>
<dbReference type="GO" id="GO:0015920">
    <property type="term" value="P:lipopolysaccharide transport"/>
    <property type="evidence" value="ECO:0007669"/>
    <property type="project" value="TreeGrafter"/>
</dbReference>
<dbReference type="STRING" id="1079.BVIR_1976"/>
<protein>
    <submittedName>
        <fullName evidence="10">ABC-2 type transporter</fullName>
    </submittedName>
</protein>
<reference evidence="11" key="1">
    <citation type="journal article" date="2016" name="Genome Announc.">
        <title>Revised genome sequence of the purple photosynthetic bacterium Blastochloris viridis.</title>
        <authorList>
            <person name="Liu L.N."/>
            <person name="Faulkner M."/>
            <person name="Liu X."/>
            <person name="Huang F."/>
            <person name="Darby A.C."/>
            <person name="Hall N."/>
        </authorList>
    </citation>
    <scope>NUCLEOTIDE SEQUENCE [LARGE SCALE GENOMIC DNA]</scope>
    <source>
        <strain evidence="11">ATCC 19567 / DSM 133 / F</strain>
    </source>
</reference>
<feature type="transmembrane region" description="Helical" evidence="8">
    <location>
        <begin position="168"/>
        <end position="191"/>
    </location>
</feature>
<dbReference type="GO" id="GO:0005886">
    <property type="term" value="C:plasma membrane"/>
    <property type="evidence" value="ECO:0007669"/>
    <property type="project" value="UniProtKB-SubCell"/>
</dbReference>
<dbReference type="EMBL" id="LN907867">
    <property type="protein sequence ID" value="CUU42409.1"/>
    <property type="molecule type" value="Genomic_DNA"/>
</dbReference>
<dbReference type="PANTHER" id="PTHR30413:SF8">
    <property type="entry name" value="TRANSPORT PERMEASE PROTEIN"/>
    <property type="match status" value="1"/>
</dbReference>
<feature type="transmembrane region" description="Helical" evidence="8">
    <location>
        <begin position="47"/>
        <end position="68"/>
    </location>
</feature>
<proteinExistence type="inferred from homology"/>
<evidence type="ECO:0000256" key="2">
    <source>
        <dbReference type="ARBA" id="ARBA00007783"/>
    </source>
</evidence>
<sequence>MTKATVTVLEGGPITFRKELAAIWQYRHFYTFLFHEISMKRYKRTLLGAWWLVIRPLIPAIFSVVVFTSVVPMDTNGTPYPVFFFSSYASWVLFQATLILMPRAILWLRSLMRRTYFPKLLIPLASIGPPLLEWLVSMTCFALVVLFYRATLGSWPIDLGWGVAMLPVATLMALLFAIAIGIVLSVVAVFVKDVVYTAPYFVQILMLLTPILYPIHFISEGFRWVVYVLNPMASIVEMTRWSLTGVGEPPWFYFCVSSTIILVSLIMAIWFFVRAEPYISDES</sequence>
<gene>
    <name evidence="10" type="ORF">BVIRIDIS_14210</name>
</gene>
<evidence type="ECO:0000256" key="6">
    <source>
        <dbReference type="ARBA" id="ARBA00022989"/>
    </source>
</evidence>
<feature type="domain" description="ABC-2 type transporter transmembrane" evidence="9">
    <location>
        <begin position="39"/>
        <end position="242"/>
    </location>
</feature>
<evidence type="ECO:0000256" key="5">
    <source>
        <dbReference type="ARBA" id="ARBA00022692"/>
    </source>
</evidence>
<evidence type="ECO:0000259" key="9">
    <source>
        <dbReference type="Pfam" id="PF01061"/>
    </source>
</evidence>
<evidence type="ECO:0000256" key="8">
    <source>
        <dbReference type="SAM" id="Phobius"/>
    </source>
</evidence>
<dbReference type="PANTHER" id="PTHR30413">
    <property type="entry name" value="INNER MEMBRANE TRANSPORT PERMEASE"/>
    <property type="match status" value="1"/>
</dbReference>
<keyword evidence="5 8" id="KW-0812">Transmembrane</keyword>
<dbReference type="OrthoDB" id="9786910at2"/>
<feature type="transmembrane region" description="Helical" evidence="8">
    <location>
        <begin position="251"/>
        <end position="273"/>
    </location>
</feature>
<dbReference type="KEGG" id="bvr:BVIR_1976"/>
<keyword evidence="7 8" id="KW-0472">Membrane</keyword>
<evidence type="ECO:0000256" key="1">
    <source>
        <dbReference type="ARBA" id="ARBA00004429"/>
    </source>
</evidence>
<feature type="transmembrane region" description="Helical" evidence="8">
    <location>
        <begin position="198"/>
        <end position="218"/>
    </location>
</feature>
<comment type="similarity">
    <text evidence="2">Belongs to the ABC-2 integral membrane protein family.</text>
</comment>
<keyword evidence="4" id="KW-1003">Cell membrane</keyword>
<accession>A0A0P0J817</accession>